<dbReference type="InterPro" id="IPR029062">
    <property type="entry name" value="Class_I_gatase-like"/>
</dbReference>
<dbReference type="GO" id="GO:0019243">
    <property type="term" value="P:methylglyoxal catabolic process to D-lactate via S-lactoyl-glutathione"/>
    <property type="evidence" value="ECO:0007669"/>
    <property type="project" value="TreeGrafter"/>
</dbReference>
<evidence type="ECO:0000313" key="6">
    <source>
        <dbReference type="Proteomes" id="UP001054857"/>
    </source>
</evidence>
<keyword evidence="1" id="KW-0346">Stress response</keyword>
<comment type="similarity">
    <text evidence="3">Belongs to the peptidase C56 family. HSP31-like subfamily.</text>
</comment>
<dbReference type="Proteomes" id="UP001054857">
    <property type="component" value="Unassembled WGS sequence"/>
</dbReference>
<proteinExistence type="inferred from homology"/>
<evidence type="ECO:0000256" key="3">
    <source>
        <dbReference type="ARBA" id="ARBA00038493"/>
    </source>
</evidence>
<reference evidence="5 6" key="1">
    <citation type="journal article" date="2021" name="Sci. Rep.">
        <title>Genome sequencing of the multicellular alga Astrephomene provides insights into convergent evolution of germ-soma differentiation.</title>
        <authorList>
            <person name="Yamashita S."/>
            <person name="Yamamoto K."/>
            <person name="Matsuzaki R."/>
            <person name="Suzuki S."/>
            <person name="Yamaguchi H."/>
            <person name="Hirooka S."/>
            <person name="Minakuchi Y."/>
            <person name="Miyagishima S."/>
            <person name="Kawachi M."/>
            <person name="Toyoda A."/>
            <person name="Nozaki H."/>
        </authorList>
    </citation>
    <scope>NUCLEOTIDE SEQUENCE [LARGE SCALE GENOMIC DNA]</scope>
    <source>
        <strain evidence="5 6">NIES-4017</strain>
    </source>
</reference>
<gene>
    <name evidence="5" type="ORF">Agub_g6167</name>
</gene>
<dbReference type="GO" id="GO:0005737">
    <property type="term" value="C:cytoplasm"/>
    <property type="evidence" value="ECO:0007669"/>
    <property type="project" value="TreeGrafter"/>
</dbReference>
<comment type="caution">
    <text evidence="5">The sequence shown here is derived from an EMBL/GenBank/DDBJ whole genome shotgun (WGS) entry which is preliminary data.</text>
</comment>
<dbReference type="GO" id="GO:0019172">
    <property type="term" value="F:glyoxalase III activity"/>
    <property type="evidence" value="ECO:0007669"/>
    <property type="project" value="TreeGrafter"/>
</dbReference>
<feature type="domain" description="DJ-1/PfpI" evidence="4">
    <location>
        <begin position="59"/>
        <end position="255"/>
    </location>
</feature>
<dbReference type="Pfam" id="PF01965">
    <property type="entry name" value="DJ-1_PfpI"/>
    <property type="match status" value="1"/>
</dbReference>
<dbReference type="PANTHER" id="PTHR48094:SF11">
    <property type="entry name" value="GLUTATHIONE-INDEPENDENT GLYOXALASE HSP31-RELATED"/>
    <property type="match status" value="1"/>
</dbReference>
<dbReference type="AlphaFoldDB" id="A0AAD3HL74"/>
<evidence type="ECO:0000313" key="5">
    <source>
        <dbReference type="EMBL" id="GFR44827.1"/>
    </source>
</evidence>
<dbReference type="CDD" id="cd03141">
    <property type="entry name" value="GATase1_Hsp31_like"/>
    <property type="match status" value="1"/>
</dbReference>
<dbReference type="EMBL" id="BMAR01000008">
    <property type="protein sequence ID" value="GFR44827.1"/>
    <property type="molecule type" value="Genomic_DNA"/>
</dbReference>
<keyword evidence="2" id="KW-0456">Lyase</keyword>
<evidence type="ECO:0000256" key="2">
    <source>
        <dbReference type="ARBA" id="ARBA00023239"/>
    </source>
</evidence>
<feature type="non-terminal residue" evidence="5">
    <location>
        <position position="259"/>
    </location>
</feature>
<sequence>VVAYIRARHLLLVVSEQHIAKPCALHAHSVAMAKNILIVCTSWDKLGDTDEPTGCWAEEVVAPYHVFKRQGYNVVIASIKGGEIPMDDASLNPPYLTKEVEDFLLDDDAMKGVMESLPLSDVRAADFDAVFLPGGHGACWDFPDNAALQSLLGEFVAAGKVVAAVCHGPVGLVNIKGPDGQPLVAGKKVTGFSDAEEFAVAKEGVVPFLLEARLRQLGGRYEAAAEKWAPHAVRDGNLVTGQNPASSAATAQLVVQALS</sequence>
<evidence type="ECO:0000256" key="1">
    <source>
        <dbReference type="ARBA" id="ARBA00023016"/>
    </source>
</evidence>
<accession>A0AAD3HL74</accession>
<name>A0AAD3HL74_9CHLO</name>
<protein>
    <recommendedName>
        <fullName evidence="4">DJ-1/PfpI domain-containing protein</fullName>
    </recommendedName>
</protein>
<dbReference type="InterPro" id="IPR002818">
    <property type="entry name" value="DJ-1/PfpI"/>
</dbReference>
<keyword evidence="6" id="KW-1185">Reference proteome</keyword>
<evidence type="ECO:0000259" key="4">
    <source>
        <dbReference type="Pfam" id="PF01965"/>
    </source>
</evidence>
<dbReference type="PANTHER" id="PTHR48094">
    <property type="entry name" value="PROTEIN/NUCLEIC ACID DEGLYCASE DJ-1-RELATED"/>
    <property type="match status" value="1"/>
</dbReference>
<dbReference type="Gene3D" id="3.40.50.880">
    <property type="match status" value="1"/>
</dbReference>
<dbReference type="InterPro" id="IPR050325">
    <property type="entry name" value="Prot/Nucl_acid_deglycase"/>
</dbReference>
<dbReference type="SUPFAM" id="SSF52317">
    <property type="entry name" value="Class I glutamine amidotransferase-like"/>
    <property type="match status" value="1"/>
</dbReference>
<organism evidence="5 6">
    <name type="scientific">Astrephomene gubernaculifera</name>
    <dbReference type="NCBI Taxonomy" id="47775"/>
    <lineage>
        <taxon>Eukaryota</taxon>
        <taxon>Viridiplantae</taxon>
        <taxon>Chlorophyta</taxon>
        <taxon>core chlorophytes</taxon>
        <taxon>Chlorophyceae</taxon>
        <taxon>CS clade</taxon>
        <taxon>Chlamydomonadales</taxon>
        <taxon>Astrephomenaceae</taxon>
        <taxon>Astrephomene</taxon>
    </lineage>
</organism>